<evidence type="ECO:0000256" key="10">
    <source>
        <dbReference type="ARBA" id="ARBA00023268"/>
    </source>
</evidence>
<evidence type="ECO:0000256" key="11">
    <source>
        <dbReference type="RuleBase" id="RU362119"/>
    </source>
</evidence>
<evidence type="ECO:0000256" key="1">
    <source>
        <dbReference type="ARBA" id="ARBA00000527"/>
    </source>
</evidence>
<dbReference type="InterPro" id="IPR006146">
    <property type="entry name" value="5'-Nucleotdase_CS"/>
</dbReference>
<dbReference type="NCBIfam" id="NF006938">
    <property type="entry name" value="PRK09420.1"/>
    <property type="match status" value="1"/>
</dbReference>
<comment type="caution">
    <text evidence="14">The sequence shown here is derived from an EMBL/GenBank/DDBJ whole genome shotgun (WGS) entry which is preliminary data.</text>
</comment>
<keyword evidence="7" id="KW-0732">Signal</keyword>
<evidence type="ECO:0000259" key="12">
    <source>
        <dbReference type="Pfam" id="PF00149"/>
    </source>
</evidence>
<comment type="catalytic activity">
    <reaction evidence="1">
        <text>a ribonucleoside 3'-phosphate + H2O = a ribonucleoside + phosphate</text>
        <dbReference type="Rhea" id="RHEA:10144"/>
        <dbReference type="ChEBI" id="CHEBI:13197"/>
        <dbReference type="ChEBI" id="CHEBI:15377"/>
        <dbReference type="ChEBI" id="CHEBI:18254"/>
        <dbReference type="ChEBI" id="CHEBI:43474"/>
        <dbReference type="EC" id="3.1.3.6"/>
    </reaction>
</comment>
<dbReference type="SUPFAM" id="SSF56300">
    <property type="entry name" value="Metallo-dependent phosphatases"/>
    <property type="match status" value="1"/>
</dbReference>
<dbReference type="Pfam" id="PF00149">
    <property type="entry name" value="Metallophos"/>
    <property type="match status" value="1"/>
</dbReference>
<sequence length="695" mass="74046">MQDRYLPGAGLRAGGYSLALRQRRHVLAALGCGVLLAACGGSDSPVSSAPSQPATATLAVLETTDLHFNVRSYDYFKLAEDKSYGFERTATLIRAARQEFGNTLLVDNGDTIQGTALADYEAEVKPIPCTQQLSMFKAMAALSFDAGTLGNHEFNYGLPFLNQVLGGGMQVDGVDASQKCVGSGYPAVLANVYSSKTQKPLVQPYVLLQRTMVAKGSDGKEVRLPIKIGVIGFTTPGIMNWDKRYLEGKVYTEGAVESARKYVPELRAKGADVVVALLHGGMDGAAYSATMENPGLYLSKVAGIDAMVMGHQHSIFPDRSAKPAFSQSGVDNQAGTVNGVPAVMASSWGKALGVIQLPLKWDGKQWSVDKSGSKSELRNIQNKDASGATVFVNADPAIAPLIETQHQAAISYVKTPIGSTDFRMSTLFADVGDPGAIQIVNQAQQSYVASYVQSNLPQYASLPVLSVSAPFKSGFQGGKDFTDVAAGPLAIYNAADLYLYPNTVYAVKVNGADIKDWLEAAAKRFNQIDVSKTAEQQLISSFPGYNFDMFTTADVQYEIDVTQPLGSRIRNLSYLGLPINPAQEFVIATNNYRATSGASFIPKLNGSSTIWASPDANRDVVIEYVRKNPQVTRAANGSAKSWRFTKVATAGPVVFSSGVDALSVAQDAGLNGISVLAADDGSGKGMSKYQIDLSK</sequence>
<dbReference type="CDD" id="cd07410">
    <property type="entry name" value="MPP_CpdB_N"/>
    <property type="match status" value="1"/>
</dbReference>
<evidence type="ECO:0000313" key="14">
    <source>
        <dbReference type="EMBL" id="MEX8191593.1"/>
    </source>
</evidence>
<reference evidence="14 15" key="1">
    <citation type="journal article" date="2013" name="Int. J. Syst. Evol. Microbiol.">
        <title>Comamonas guangdongensis sp. nov., isolated from subterranean forest sediment, and emended description of the genus Comamonas.</title>
        <authorList>
            <person name="Zhang J."/>
            <person name="Wang Y."/>
            <person name="Zhou S."/>
            <person name="Wu C."/>
            <person name="He J."/>
            <person name="Li F."/>
        </authorList>
    </citation>
    <scope>NUCLEOTIDE SEQUENCE [LARGE SCALE GENOMIC DNA]</scope>
    <source>
        <strain evidence="14 15">CCTCC AB2011133</strain>
    </source>
</reference>
<keyword evidence="15" id="KW-1185">Reference proteome</keyword>
<comment type="similarity">
    <text evidence="5 11">Belongs to the 5'-nucleotidase family.</text>
</comment>
<dbReference type="InterPro" id="IPR029052">
    <property type="entry name" value="Metallo-depent_PP-like"/>
</dbReference>
<protein>
    <submittedName>
        <fullName evidence="14">Bifunctional 2',3'-cyclic-nucleotide 2'-phosphodiesterase/3'-nucleotidase</fullName>
    </submittedName>
</protein>
<comment type="cofactor">
    <cofactor evidence="3">
        <name>a divalent metal cation</name>
        <dbReference type="ChEBI" id="CHEBI:60240"/>
    </cofactor>
</comment>
<dbReference type="RefSeq" id="WP_369336815.1">
    <property type="nucleotide sequence ID" value="NZ_JBFYGN010000002.1"/>
</dbReference>
<dbReference type="Gene3D" id="3.60.21.10">
    <property type="match status" value="1"/>
</dbReference>
<evidence type="ECO:0000256" key="5">
    <source>
        <dbReference type="ARBA" id="ARBA00006654"/>
    </source>
</evidence>
<feature type="domain" description="5'-Nucleotidase C-terminal" evidence="13">
    <location>
        <begin position="481"/>
        <end position="600"/>
    </location>
</feature>
<evidence type="ECO:0000313" key="15">
    <source>
        <dbReference type="Proteomes" id="UP001561046"/>
    </source>
</evidence>
<evidence type="ECO:0000256" key="9">
    <source>
        <dbReference type="ARBA" id="ARBA00022801"/>
    </source>
</evidence>
<dbReference type="EMBL" id="JBFYGN010000002">
    <property type="protein sequence ID" value="MEX8191593.1"/>
    <property type="molecule type" value="Genomic_DNA"/>
</dbReference>
<dbReference type="InterPro" id="IPR006179">
    <property type="entry name" value="5_nucleotidase/apyrase"/>
</dbReference>
<dbReference type="InterPro" id="IPR004843">
    <property type="entry name" value="Calcineurin-like_PHP"/>
</dbReference>
<gene>
    <name evidence="14" type="ORF">AB6724_01925</name>
</gene>
<dbReference type="Pfam" id="PF02872">
    <property type="entry name" value="5_nucleotid_C"/>
    <property type="match status" value="1"/>
</dbReference>
<comment type="subcellular location">
    <subcellularLocation>
        <location evidence="4">Cell envelope</location>
    </subcellularLocation>
</comment>
<evidence type="ECO:0000256" key="2">
    <source>
        <dbReference type="ARBA" id="ARBA00001730"/>
    </source>
</evidence>
<dbReference type="PANTHER" id="PTHR11575">
    <property type="entry name" value="5'-NUCLEOTIDASE-RELATED"/>
    <property type="match status" value="1"/>
</dbReference>
<feature type="domain" description="Calcineurin-like phosphoesterase" evidence="12">
    <location>
        <begin position="60"/>
        <end position="313"/>
    </location>
</feature>
<name>A0ABV3ZPR9_9BURK</name>
<dbReference type="Gene3D" id="3.90.780.10">
    <property type="entry name" value="5'-Nucleotidase, C-terminal domain"/>
    <property type="match status" value="1"/>
</dbReference>
<dbReference type="SUPFAM" id="SSF55816">
    <property type="entry name" value="5'-nucleotidase (syn. UDP-sugar hydrolase), C-terminal domain"/>
    <property type="match status" value="1"/>
</dbReference>
<proteinExistence type="inferred from homology"/>
<keyword evidence="9 11" id="KW-0378">Hydrolase</keyword>
<evidence type="ECO:0000256" key="6">
    <source>
        <dbReference type="ARBA" id="ARBA00022723"/>
    </source>
</evidence>
<evidence type="ECO:0000256" key="8">
    <source>
        <dbReference type="ARBA" id="ARBA00022741"/>
    </source>
</evidence>
<keyword evidence="6" id="KW-0479">Metal-binding</keyword>
<evidence type="ECO:0000256" key="7">
    <source>
        <dbReference type="ARBA" id="ARBA00022729"/>
    </source>
</evidence>
<dbReference type="InterPro" id="IPR036907">
    <property type="entry name" value="5'-Nucleotdase_C_sf"/>
</dbReference>
<keyword evidence="8 11" id="KW-0547">Nucleotide-binding</keyword>
<dbReference type="Proteomes" id="UP001561046">
    <property type="component" value="Unassembled WGS sequence"/>
</dbReference>
<evidence type="ECO:0000259" key="13">
    <source>
        <dbReference type="Pfam" id="PF02872"/>
    </source>
</evidence>
<evidence type="ECO:0000256" key="3">
    <source>
        <dbReference type="ARBA" id="ARBA00001968"/>
    </source>
</evidence>
<accession>A0ABV3ZPR9</accession>
<dbReference type="PANTHER" id="PTHR11575:SF6">
    <property type="entry name" value="2',3'-CYCLIC-NUCLEOTIDE 2'-PHOSPHODIESTERASE_3'-NUCLEOTIDASE"/>
    <property type="match status" value="1"/>
</dbReference>
<dbReference type="InterPro" id="IPR041827">
    <property type="entry name" value="CpdB_N"/>
</dbReference>
<organism evidence="14 15">
    <name type="scientific">Comamonas guangdongensis</name>
    <dbReference type="NCBI Taxonomy" id="510515"/>
    <lineage>
        <taxon>Bacteria</taxon>
        <taxon>Pseudomonadati</taxon>
        <taxon>Pseudomonadota</taxon>
        <taxon>Betaproteobacteria</taxon>
        <taxon>Burkholderiales</taxon>
        <taxon>Comamonadaceae</taxon>
        <taxon>Comamonas</taxon>
    </lineage>
</organism>
<dbReference type="PROSITE" id="PS00786">
    <property type="entry name" value="5_NUCLEOTIDASE_2"/>
    <property type="match status" value="1"/>
</dbReference>
<dbReference type="PRINTS" id="PR01607">
    <property type="entry name" value="APYRASEFAMLY"/>
</dbReference>
<keyword evidence="10" id="KW-0511">Multifunctional enzyme</keyword>
<evidence type="ECO:0000256" key="4">
    <source>
        <dbReference type="ARBA" id="ARBA00004196"/>
    </source>
</evidence>
<comment type="catalytic activity">
    <reaction evidence="2">
        <text>a nucleoside 2',3'-cyclic phosphate + H2O = a nucleoside 3'-phosphate + H(+)</text>
        <dbReference type="Rhea" id="RHEA:19621"/>
        <dbReference type="ChEBI" id="CHEBI:15377"/>
        <dbReference type="ChEBI" id="CHEBI:15378"/>
        <dbReference type="ChEBI" id="CHEBI:66949"/>
        <dbReference type="ChEBI" id="CHEBI:66954"/>
        <dbReference type="EC" id="3.1.4.16"/>
    </reaction>
</comment>
<dbReference type="InterPro" id="IPR008334">
    <property type="entry name" value="5'-Nucleotdase_C"/>
</dbReference>